<proteinExistence type="inferred from homology"/>
<evidence type="ECO:0000256" key="1">
    <source>
        <dbReference type="ARBA" id="ARBA00038184"/>
    </source>
</evidence>
<comment type="caution">
    <text evidence="4">The sequence shown here is derived from an EMBL/GenBank/DDBJ whole genome shotgun (WGS) entry which is preliminary data.</text>
</comment>
<sequence>MPRRVRIAVLAAFVAGLLAVSPALAQPGVAAACGPTAPAERLSEPWWTARHADVLAQATRRPDPEVVLLGDSITHNYEKAKLPDENFQPTWQRFYAPRHALNLGFGGDTTQHVLWRLRHGELDGVTPKVVVLLIGTNDTAQHHSAAETACGIAAIVGELGQRLPGAKVLLLGVLPSAISPAKSATDAAVNAALAMRYAENAQVRYLDVGATFLARDGTLDTSIFYDPRLPGRNAKALHPDTVGQERMAEAIEPTLAALLQSARPVPLAELRNANTAVIPVPKLEQDSYDWHARHHAELALNGTTRPKIVLIGDSITHFWAGPPVAARRNGPRAWQRLFGASPVLNLGFGWDRTQNVLWRLRQGELRGLAPHEVILNIGTNNLTGTEHARASTPAEVVEGIAAIVAEVRRETPGSRITLMAIFPRGALPTDALRAPIAETNRLLAERFAHDPSLRYLDIGARFLKPDGTLRDGVMLDGTHPSEAGYTIWADALARAGLRR</sequence>
<evidence type="ECO:0000313" key="4">
    <source>
        <dbReference type="EMBL" id="TPG52141.1"/>
    </source>
</evidence>
<dbReference type="EMBL" id="RCZC01000004">
    <property type="protein sequence ID" value="TPG52141.1"/>
    <property type="molecule type" value="Genomic_DNA"/>
</dbReference>
<gene>
    <name evidence="4" type="ORF">EAH76_15640</name>
</gene>
<feature type="domain" description="SGNH hydrolase-type esterase" evidence="3">
    <location>
        <begin position="310"/>
        <end position="486"/>
    </location>
</feature>
<keyword evidence="2" id="KW-0732">Signal</keyword>
<dbReference type="SUPFAM" id="SSF52266">
    <property type="entry name" value="SGNH hydrolase"/>
    <property type="match status" value="2"/>
</dbReference>
<dbReference type="Gene3D" id="3.40.50.1110">
    <property type="entry name" value="SGNH hydrolase"/>
    <property type="match status" value="2"/>
</dbReference>
<dbReference type="InterPro" id="IPR036514">
    <property type="entry name" value="SGNH_hydro_sf"/>
</dbReference>
<accession>A0A502FRU8</accession>
<feature type="chain" id="PRO_5021405462" evidence="2">
    <location>
        <begin position="26"/>
        <end position="499"/>
    </location>
</feature>
<dbReference type="OrthoDB" id="9794725at2"/>
<evidence type="ECO:0000259" key="3">
    <source>
        <dbReference type="Pfam" id="PF13472"/>
    </source>
</evidence>
<dbReference type="Proteomes" id="UP000319931">
    <property type="component" value="Unassembled WGS sequence"/>
</dbReference>
<organism evidence="4 5">
    <name type="scientific">Sphingomonas glacialis</name>
    <dbReference type="NCBI Taxonomy" id="658225"/>
    <lineage>
        <taxon>Bacteria</taxon>
        <taxon>Pseudomonadati</taxon>
        <taxon>Pseudomonadota</taxon>
        <taxon>Alphaproteobacteria</taxon>
        <taxon>Sphingomonadales</taxon>
        <taxon>Sphingomonadaceae</taxon>
        <taxon>Sphingomonas</taxon>
    </lineage>
</organism>
<feature type="signal peptide" evidence="2">
    <location>
        <begin position="1"/>
        <end position="25"/>
    </location>
</feature>
<feature type="domain" description="SGNH hydrolase-type esterase" evidence="3">
    <location>
        <begin position="68"/>
        <end position="245"/>
    </location>
</feature>
<keyword evidence="4" id="KW-0378">Hydrolase</keyword>
<comment type="similarity">
    <text evidence="1">Belongs to the 'GDSL' lipolytic enzyme family. Platelet-activating factor acetylhydrolase IB beta/gamma subunits subfamily.</text>
</comment>
<dbReference type="PANTHER" id="PTHR11852">
    <property type="entry name" value="PLATELET-ACTIVATING FACTOR ACETYLHYDROLASE"/>
    <property type="match status" value="1"/>
</dbReference>
<dbReference type="GO" id="GO:0016788">
    <property type="term" value="F:hydrolase activity, acting on ester bonds"/>
    <property type="evidence" value="ECO:0007669"/>
    <property type="project" value="UniProtKB-ARBA"/>
</dbReference>
<evidence type="ECO:0000256" key="2">
    <source>
        <dbReference type="SAM" id="SignalP"/>
    </source>
</evidence>
<keyword evidence="5" id="KW-1185">Reference proteome</keyword>
<dbReference type="PROSITE" id="PS51257">
    <property type="entry name" value="PROKAR_LIPOPROTEIN"/>
    <property type="match status" value="1"/>
</dbReference>
<protein>
    <submittedName>
        <fullName evidence="4">Acetylhydrolase</fullName>
    </submittedName>
</protein>
<dbReference type="AlphaFoldDB" id="A0A502FRU8"/>
<dbReference type="InterPro" id="IPR013830">
    <property type="entry name" value="SGNH_hydro"/>
</dbReference>
<dbReference type="Pfam" id="PF13472">
    <property type="entry name" value="Lipase_GDSL_2"/>
    <property type="match status" value="2"/>
</dbReference>
<reference evidence="4 5" key="1">
    <citation type="journal article" date="2019" name="Environ. Microbiol.">
        <title>Species interactions and distinct microbial communities in high Arctic permafrost affected cryosols are associated with the CH4 and CO2 gas fluxes.</title>
        <authorList>
            <person name="Altshuler I."/>
            <person name="Hamel J."/>
            <person name="Turney S."/>
            <person name="Magnuson E."/>
            <person name="Levesque R."/>
            <person name="Greer C."/>
            <person name="Whyte L.G."/>
        </authorList>
    </citation>
    <scope>NUCLEOTIDE SEQUENCE [LARGE SCALE GENOMIC DNA]</scope>
    <source>
        <strain evidence="4 5">E6.1</strain>
    </source>
</reference>
<name>A0A502FRU8_9SPHN</name>
<evidence type="ECO:0000313" key="5">
    <source>
        <dbReference type="Proteomes" id="UP000319931"/>
    </source>
</evidence>
<dbReference type="PANTHER" id="PTHR11852:SF0">
    <property type="entry name" value="PLATELET-ACTIVATING FACTOR ACETYLHYDROLASE IB SUBUNIT BETA HOMOLOG"/>
    <property type="match status" value="1"/>
</dbReference>